<dbReference type="InterPro" id="IPR054520">
    <property type="entry name" value="M_Eco57I_C"/>
</dbReference>
<dbReference type="AlphaFoldDB" id="A0A426TX43"/>
<gene>
    <name evidence="8" type="ORF">EI684_13720</name>
</gene>
<evidence type="ECO:0000259" key="6">
    <source>
        <dbReference type="Pfam" id="PF02384"/>
    </source>
</evidence>
<evidence type="ECO:0000256" key="3">
    <source>
        <dbReference type="ARBA" id="ARBA00022691"/>
    </source>
</evidence>
<name>A0A426TX43_9CHLR</name>
<evidence type="ECO:0000313" key="8">
    <source>
        <dbReference type="EMBL" id="RRR70161.1"/>
    </source>
</evidence>
<dbReference type="PANTHER" id="PTHR33841">
    <property type="entry name" value="DNA METHYLTRANSFERASE YEEA-RELATED"/>
    <property type="match status" value="1"/>
</dbReference>
<accession>A0A426TX43</accession>
<dbReference type="EMBL" id="RSAS01000548">
    <property type="protein sequence ID" value="RRR70161.1"/>
    <property type="molecule type" value="Genomic_DNA"/>
</dbReference>
<keyword evidence="3" id="KW-0949">S-adenosyl-L-methionine</keyword>
<keyword evidence="1 8" id="KW-0489">Methyltransferase</keyword>
<evidence type="ECO:0000256" key="1">
    <source>
        <dbReference type="ARBA" id="ARBA00022603"/>
    </source>
</evidence>
<dbReference type="GO" id="GO:0032259">
    <property type="term" value="P:methylation"/>
    <property type="evidence" value="ECO:0007669"/>
    <property type="project" value="UniProtKB-KW"/>
</dbReference>
<dbReference type="GO" id="GO:0003677">
    <property type="term" value="F:DNA binding"/>
    <property type="evidence" value="ECO:0007669"/>
    <property type="project" value="InterPro"/>
</dbReference>
<evidence type="ECO:0000256" key="5">
    <source>
        <dbReference type="SAM" id="MobiDB-lite"/>
    </source>
</evidence>
<comment type="caution">
    <text evidence="8">The sequence shown here is derived from an EMBL/GenBank/DDBJ whole genome shotgun (WGS) entry which is preliminary data.</text>
</comment>
<dbReference type="InterPro" id="IPR029063">
    <property type="entry name" value="SAM-dependent_MTases_sf"/>
</dbReference>
<protein>
    <submittedName>
        <fullName evidence="8">Class I SAM-dependent methyltransferase</fullName>
    </submittedName>
</protein>
<dbReference type="InterPro" id="IPR002052">
    <property type="entry name" value="DNA_methylase_N6_adenine_CS"/>
</dbReference>
<keyword evidence="4" id="KW-0680">Restriction system</keyword>
<dbReference type="GO" id="GO:0008170">
    <property type="term" value="F:N-methyltransferase activity"/>
    <property type="evidence" value="ECO:0007669"/>
    <property type="project" value="InterPro"/>
</dbReference>
<dbReference type="Gene3D" id="3.40.50.150">
    <property type="entry name" value="Vaccinia Virus protein VP39"/>
    <property type="match status" value="1"/>
</dbReference>
<evidence type="ECO:0000256" key="2">
    <source>
        <dbReference type="ARBA" id="ARBA00022679"/>
    </source>
</evidence>
<reference evidence="8 9" key="1">
    <citation type="submission" date="2018-12" db="EMBL/GenBank/DDBJ databases">
        <title>Genome Sequence of Candidatus Viridilinea halotolerans isolated from saline sulfide-rich spring.</title>
        <authorList>
            <person name="Grouzdev D.S."/>
            <person name="Burganskaya E.I."/>
            <person name="Krutkina M.S."/>
            <person name="Sukhacheva M.V."/>
            <person name="Gorlenko V.M."/>
        </authorList>
    </citation>
    <scope>NUCLEOTIDE SEQUENCE [LARGE SCALE GENOMIC DNA]</scope>
    <source>
        <strain evidence="8">Chok-6</strain>
    </source>
</reference>
<evidence type="ECO:0000313" key="9">
    <source>
        <dbReference type="Proteomes" id="UP000280307"/>
    </source>
</evidence>
<feature type="domain" description="Type II methyltransferase M.Eco57I C-terminal" evidence="7">
    <location>
        <begin position="296"/>
        <end position="549"/>
    </location>
</feature>
<dbReference type="GO" id="GO:0009007">
    <property type="term" value="F:site-specific DNA-methyltransferase (adenine-specific) activity"/>
    <property type="evidence" value="ECO:0007669"/>
    <property type="project" value="UniProtKB-EC"/>
</dbReference>
<dbReference type="Pfam" id="PF02384">
    <property type="entry name" value="N6_Mtase"/>
    <property type="match status" value="1"/>
</dbReference>
<organism evidence="8 9">
    <name type="scientific">Candidatus Viridilinea halotolerans</name>
    <dbReference type="NCBI Taxonomy" id="2491704"/>
    <lineage>
        <taxon>Bacteria</taxon>
        <taxon>Bacillati</taxon>
        <taxon>Chloroflexota</taxon>
        <taxon>Chloroflexia</taxon>
        <taxon>Chloroflexales</taxon>
        <taxon>Chloroflexineae</taxon>
        <taxon>Oscillochloridaceae</taxon>
        <taxon>Candidatus Viridilinea</taxon>
    </lineage>
</organism>
<feature type="region of interest" description="Disordered" evidence="5">
    <location>
        <begin position="1"/>
        <end position="21"/>
    </location>
</feature>
<sequence length="582" mass="66757">MVIHPANSLTGGLGRDWPSQQPTHREEMRFMLKIPATTQKLRGGYYTPEPIATFLADWAIQAPDTTILEPSCGDGNILEAALNTLSRKGFLHNKLNEILFGVEIDALEADKTFFRVSKHGLARKNIIVGDFFAYCADCISENRKFNAIIGNPPFIRYQHFQEEQRTIAFEIMRHAGLKPSRLTNAWVPFLVASTLLLSEHGGRIGMVIPAELLQVNYAAELRRFLSNHYSKVTLLTFKKLVFQGIQQEVVLFLGEKSDNNHTGIRVIELDTVEDLIQHQHTDFSLHELRRMDHSKDKWVQYFLNQKEIDLLRTLRTNKQIHVTGDLIDVDVGIVTGLNDFFILSDEQLDQLKITEFTHPIVTRSAHLQGLRFTEEDFTRNRLQQFSCWLLNIPRNTFSKLSETIHSYIAFGESMGYNTGYKCRIREEWYVVPSVWIPDAFMLRQIHQYPKIILNKSGSTSTDTIHRVRMRTQHAPEQLTTAFINSMTFAFTEITGRSYGGGVLELEPNEAEVLPISIQGMQAIDLEKIHQLMLSGKIQDALDYNDKILLSDGLGLSKNEVSSLRTIWLKLCYRRINRKHVKK</sequence>
<dbReference type="PANTHER" id="PTHR33841:SF5">
    <property type="entry name" value="DNA METHYLASE (MODIFICATION METHYLASE) (METHYLTRANSFERASE)-RELATED"/>
    <property type="match status" value="1"/>
</dbReference>
<dbReference type="SUPFAM" id="SSF53335">
    <property type="entry name" value="S-adenosyl-L-methionine-dependent methyltransferases"/>
    <property type="match status" value="1"/>
</dbReference>
<dbReference type="InterPro" id="IPR003356">
    <property type="entry name" value="DNA_methylase_A-5"/>
</dbReference>
<dbReference type="InterPro" id="IPR050953">
    <property type="entry name" value="N4_N6_ade-DNA_methylase"/>
</dbReference>
<evidence type="ECO:0000259" key="7">
    <source>
        <dbReference type="Pfam" id="PF22837"/>
    </source>
</evidence>
<dbReference type="Proteomes" id="UP000280307">
    <property type="component" value="Unassembled WGS sequence"/>
</dbReference>
<keyword evidence="2 8" id="KW-0808">Transferase</keyword>
<dbReference type="GO" id="GO:0009307">
    <property type="term" value="P:DNA restriction-modification system"/>
    <property type="evidence" value="ECO:0007669"/>
    <property type="project" value="UniProtKB-KW"/>
</dbReference>
<dbReference type="Pfam" id="PF22837">
    <property type="entry name" value="M_Eco57I_C"/>
    <property type="match status" value="1"/>
</dbReference>
<dbReference type="PRINTS" id="PR00507">
    <property type="entry name" value="N12N6MTFRASE"/>
</dbReference>
<proteinExistence type="predicted"/>
<feature type="domain" description="DNA methylase adenine-specific" evidence="6">
    <location>
        <begin position="33"/>
        <end position="292"/>
    </location>
</feature>
<evidence type="ECO:0000256" key="4">
    <source>
        <dbReference type="ARBA" id="ARBA00022747"/>
    </source>
</evidence>
<dbReference type="PROSITE" id="PS00092">
    <property type="entry name" value="N6_MTASE"/>
    <property type="match status" value="1"/>
</dbReference>